<evidence type="ECO:0000313" key="2">
    <source>
        <dbReference type="Proteomes" id="UP000186917"/>
    </source>
</evidence>
<dbReference type="Proteomes" id="UP000186917">
    <property type="component" value="Unassembled WGS sequence"/>
</dbReference>
<dbReference type="AlphaFoldDB" id="A0A173MJD7"/>
<accession>A0A173MJD7</accession>
<gene>
    <name evidence="1" type="ORF">SAMN05421788_10396</name>
</gene>
<name>A0A173MJD7_9BACT</name>
<reference evidence="2" key="1">
    <citation type="submission" date="2017-01" db="EMBL/GenBank/DDBJ databases">
        <authorList>
            <person name="Varghese N."/>
            <person name="Submissions S."/>
        </authorList>
    </citation>
    <scope>NUCLEOTIDE SEQUENCE [LARGE SCALE GENOMIC DNA]</scope>
    <source>
        <strain evidence="2">DSM 21054</strain>
    </source>
</reference>
<organism evidence="1 2">
    <name type="scientific">Filimonas lacunae</name>
    <dbReference type="NCBI Taxonomy" id="477680"/>
    <lineage>
        <taxon>Bacteria</taxon>
        <taxon>Pseudomonadati</taxon>
        <taxon>Bacteroidota</taxon>
        <taxon>Chitinophagia</taxon>
        <taxon>Chitinophagales</taxon>
        <taxon>Chitinophagaceae</taxon>
        <taxon>Filimonas</taxon>
    </lineage>
</organism>
<protein>
    <submittedName>
        <fullName evidence="1">Uncharacterized protein</fullName>
    </submittedName>
</protein>
<dbReference type="EMBL" id="FTOR01000003">
    <property type="protein sequence ID" value="SIT04320.1"/>
    <property type="molecule type" value="Genomic_DNA"/>
</dbReference>
<sequence length="386" mass="44768">MVANATTMNTLPCAMKTFLDDCQQQFQHPHANLDSIITSSAQLQAAITDYVYEPDTEKVLDLLFPDFVSTLETLYALSLQSPDKQKWQPLHATCLQLYDQFYQGPLSVYIPPNSVVPYSWLLTQQEKWHQKTALWLPALQAATDTVLAEVLQDYFKQLTHVTPGTPLLYKVVKYCDVVQEALLSLCEKKMDTAKLLFLLVQLEFNTSYFVQYYMQYHTRQQQQLTNIHQRTNYICTRSFEVSNATLGLYRRSPYHIACPFKPTLKELLEPYFKYEIISIETDSPHTVASPQPTTRLQTDKTPMELSFYLKQFAERAGLLKKHTFLEICEFFCAHITVIHNPTIDPSSLVAYTQRRHQKINFLEDTQTLAMNDIHKTSLLIKELRKK</sequence>
<proteinExistence type="predicted"/>
<keyword evidence="2" id="KW-1185">Reference proteome</keyword>
<evidence type="ECO:0000313" key="1">
    <source>
        <dbReference type="EMBL" id="SIT04320.1"/>
    </source>
</evidence>
<dbReference type="KEGG" id="fln:FLA_3776"/>